<dbReference type="GO" id="GO:0140664">
    <property type="term" value="F:ATP-dependent DNA damage sensor activity"/>
    <property type="evidence" value="ECO:0007669"/>
    <property type="project" value="InterPro"/>
</dbReference>
<dbReference type="GO" id="GO:0030983">
    <property type="term" value="F:mismatched DNA binding"/>
    <property type="evidence" value="ECO:0007669"/>
    <property type="project" value="InterPro"/>
</dbReference>
<dbReference type="Pfam" id="PF05192">
    <property type="entry name" value="MutS_III"/>
    <property type="match status" value="1"/>
</dbReference>
<dbReference type="GO" id="GO:0005524">
    <property type="term" value="F:ATP binding"/>
    <property type="evidence" value="ECO:0007669"/>
    <property type="project" value="InterPro"/>
</dbReference>
<dbReference type="Gene3D" id="1.10.1420.10">
    <property type="match status" value="1"/>
</dbReference>
<dbReference type="OrthoDB" id="276261at2759"/>
<evidence type="ECO:0000259" key="1">
    <source>
        <dbReference type="Pfam" id="PF05192"/>
    </source>
</evidence>
<dbReference type="InterPro" id="IPR045076">
    <property type="entry name" value="MutS"/>
</dbReference>
<dbReference type="GO" id="GO:0006298">
    <property type="term" value="P:mismatch repair"/>
    <property type="evidence" value="ECO:0007669"/>
    <property type="project" value="InterPro"/>
</dbReference>
<dbReference type="AlphaFoldDB" id="R0MGP8"/>
<dbReference type="InterPro" id="IPR036187">
    <property type="entry name" value="DNA_mismatch_repair_MutS_sf"/>
</dbReference>
<organism evidence="2 3">
    <name type="scientific">Nosema bombycis (strain CQ1 / CVCC 102059)</name>
    <name type="common">Microsporidian parasite</name>
    <name type="synonym">Pebrine of silkworm</name>
    <dbReference type="NCBI Taxonomy" id="578461"/>
    <lineage>
        <taxon>Eukaryota</taxon>
        <taxon>Fungi</taxon>
        <taxon>Fungi incertae sedis</taxon>
        <taxon>Microsporidia</taxon>
        <taxon>Nosematidae</taxon>
        <taxon>Nosema</taxon>
    </lineage>
</organism>
<gene>
    <name evidence="2" type="primary">MSH2</name>
    <name evidence="2" type="ORF">NBO_633g0003</name>
</gene>
<dbReference type="SUPFAM" id="SSF48334">
    <property type="entry name" value="DNA repair protein MutS, domain III"/>
    <property type="match status" value="1"/>
</dbReference>
<dbReference type="VEuPathDB" id="MicrosporidiaDB:NBO_633g0003"/>
<dbReference type="EMBL" id="KB909540">
    <property type="protein sequence ID" value="EOB11923.1"/>
    <property type="molecule type" value="Genomic_DNA"/>
</dbReference>
<dbReference type="InterPro" id="IPR007696">
    <property type="entry name" value="DNA_mismatch_repair_MutS_core"/>
</dbReference>
<evidence type="ECO:0000313" key="2">
    <source>
        <dbReference type="EMBL" id="EOB11923.1"/>
    </source>
</evidence>
<reference evidence="2 3" key="1">
    <citation type="journal article" date="2013" name="BMC Genomics">
        <title>Comparative genomics of parasitic silkworm microsporidia reveal an association between genome expansion and host adaptation.</title>
        <authorList>
            <person name="Pan G."/>
            <person name="Xu J."/>
            <person name="Li T."/>
            <person name="Xia Q."/>
            <person name="Liu S.L."/>
            <person name="Zhang G."/>
            <person name="Li S."/>
            <person name="Li C."/>
            <person name="Liu H."/>
            <person name="Yang L."/>
            <person name="Liu T."/>
            <person name="Zhang X."/>
            <person name="Wu Z."/>
            <person name="Fan W."/>
            <person name="Dang X."/>
            <person name="Xiang H."/>
            <person name="Tao M."/>
            <person name="Li Y."/>
            <person name="Hu J."/>
            <person name="Li Z."/>
            <person name="Lin L."/>
            <person name="Luo J."/>
            <person name="Geng L."/>
            <person name="Wang L."/>
            <person name="Long M."/>
            <person name="Wan Y."/>
            <person name="He N."/>
            <person name="Zhang Z."/>
            <person name="Lu C."/>
            <person name="Keeling P.J."/>
            <person name="Wang J."/>
            <person name="Xiang Z."/>
            <person name="Zhou Z."/>
        </authorList>
    </citation>
    <scope>NUCLEOTIDE SEQUENCE [LARGE SCALE GENOMIC DNA]</scope>
    <source>
        <strain evidence="3">CQ1 / CVCC 102059</strain>
    </source>
</reference>
<feature type="domain" description="DNA mismatch repair protein MutS core" evidence="1">
    <location>
        <begin position="10"/>
        <end position="146"/>
    </location>
</feature>
<name>R0MGP8_NOSB1</name>
<dbReference type="PANTHER" id="PTHR11361">
    <property type="entry name" value="DNA MISMATCH REPAIR PROTEIN MUTS FAMILY MEMBER"/>
    <property type="match status" value="1"/>
</dbReference>
<accession>R0MGP8</accession>
<protein>
    <submittedName>
        <fullName evidence="2">DNA mismatch repair protein msh-2</fullName>
    </submittedName>
</protein>
<evidence type="ECO:0000313" key="3">
    <source>
        <dbReference type="Proteomes" id="UP000016927"/>
    </source>
</evidence>
<sequence length="196" mass="23337">MYIPKDVIIDLELLEKKTHSLLNLVNHTKTRFGLIKLKNNIVQPFANEEKIKQRQDNILFFNENESLAMKIENVLKDIPFTLNILSEDFNTERKTLESLKKVFEDSKKLNKFILRVFELKDLLHSDLQLFKNFNESVINSKIIEIRDEFAKVFEFNEESFIKQSIDDYLDLARKIHNVLYEDALKITEKLLVDKRF</sequence>
<keyword evidence="3" id="KW-1185">Reference proteome</keyword>
<dbReference type="PANTHER" id="PTHR11361:SF34">
    <property type="entry name" value="DNA MISMATCH REPAIR PROTEIN MSH1, MITOCHONDRIAL"/>
    <property type="match status" value="1"/>
</dbReference>
<dbReference type="HOGENOM" id="CLU_1390610_0_0_1"/>
<dbReference type="Proteomes" id="UP000016927">
    <property type="component" value="Unassembled WGS sequence"/>
</dbReference>
<proteinExistence type="predicted"/>